<dbReference type="SMART" id="SM00184">
    <property type="entry name" value="RING"/>
    <property type="match status" value="1"/>
</dbReference>
<reference evidence="13" key="1">
    <citation type="journal article" date="2017" name="Science">
        <title>Giant viruses with an expanded complement of translation system components.</title>
        <authorList>
            <person name="Schulz F."/>
            <person name="Yutin N."/>
            <person name="Ivanova N.N."/>
            <person name="Ortega D.R."/>
            <person name="Lee T.K."/>
            <person name="Vierheilig J."/>
            <person name="Daims H."/>
            <person name="Horn M."/>
            <person name="Wagner M."/>
            <person name="Jensen G.J."/>
            <person name="Kyrpides N.C."/>
            <person name="Koonin E.V."/>
            <person name="Woyke T."/>
        </authorList>
    </citation>
    <scope>NUCLEOTIDE SEQUENCE</scope>
    <source>
        <strain evidence="13">ILV1</strain>
    </source>
</reference>
<evidence type="ECO:0000259" key="12">
    <source>
        <dbReference type="PROSITE" id="PS51194"/>
    </source>
</evidence>
<dbReference type="Pfam" id="PF00176">
    <property type="entry name" value="SNF2-rel_dom"/>
    <property type="match status" value="1"/>
</dbReference>
<keyword evidence="7" id="KW-0067">ATP-binding</keyword>
<dbReference type="SUPFAM" id="SSF57850">
    <property type="entry name" value="RING/U-box"/>
    <property type="match status" value="1"/>
</dbReference>
<dbReference type="GO" id="GO:0005524">
    <property type="term" value="F:ATP binding"/>
    <property type="evidence" value="ECO:0007669"/>
    <property type="project" value="UniProtKB-KW"/>
</dbReference>
<dbReference type="InterPro" id="IPR000330">
    <property type="entry name" value="SNF2_N"/>
</dbReference>
<dbReference type="Gene3D" id="3.40.50.300">
    <property type="entry name" value="P-loop containing nucleotide triphosphate hydrolases"/>
    <property type="match status" value="2"/>
</dbReference>
<evidence type="ECO:0000256" key="10">
    <source>
        <dbReference type="SAM" id="MobiDB-lite"/>
    </source>
</evidence>
<dbReference type="GO" id="GO:0016787">
    <property type="term" value="F:hydrolase activity"/>
    <property type="evidence" value="ECO:0007669"/>
    <property type="project" value="UniProtKB-KW"/>
</dbReference>
<dbReference type="InterPro" id="IPR013083">
    <property type="entry name" value="Znf_RING/FYVE/PHD"/>
</dbReference>
<dbReference type="SUPFAM" id="SSF52540">
    <property type="entry name" value="P-loop containing nucleoside triphosphate hydrolases"/>
    <property type="match status" value="2"/>
</dbReference>
<proteinExistence type="predicted"/>
<feature type="domain" description="RING-type" evidence="11">
    <location>
        <begin position="726"/>
        <end position="766"/>
    </location>
</feature>
<dbReference type="GO" id="GO:0006281">
    <property type="term" value="P:DNA repair"/>
    <property type="evidence" value="ECO:0007669"/>
    <property type="project" value="TreeGrafter"/>
</dbReference>
<keyword evidence="4" id="KW-0378">Hydrolase</keyword>
<feature type="region of interest" description="Disordered" evidence="10">
    <location>
        <begin position="594"/>
        <end position="622"/>
    </location>
</feature>
<dbReference type="PROSITE" id="PS51194">
    <property type="entry name" value="HELICASE_CTER"/>
    <property type="match status" value="1"/>
</dbReference>
<evidence type="ECO:0000256" key="1">
    <source>
        <dbReference type="ARBA" id="ARBA00022723"/>
    </source>
</evidence>
<dbReference type="Pfam" id="PF13639">
    <property type="entry name" value="zf-RING_2"/>
    <property type="match status" value="1"/>
</dbReference>
<keyword evidence="3 8" id="KW-0863">Zinc-finger</keyword>
<dbReference type="InterPro" id="IPR001650">
    <property type="entry name" value="Helicase_C-like"/>
</dbReference>
<accession>A0A1V0SCM1</accession>
<evidence type="ECO:0000256" key="8">
    <source>
        <dbReference type="PROSITE-ProRule" id="PRU00175"/>
    </source>
</evidence>
<dbReference type="EMBL" id="KY684085">
    <property type="protein sequence ID" value="ARF09462.1"/>
    <property type="molecule type" value="Genomic_DNA"/>
</dbReference>
<dbReference type="InterPro" id="IPR049730">
    <property type="entry name" value="SNF2/RAD54-like_C"/>
</dbReference>
<dbReference type="InterPro" id="IPR014001">
    <property type="entry name" value="Helicase_ATP-bd"/>
</dbReference>
<evidence type="ECO:0000256" key="4">
    <source>
        <dbReference type="ARBA" id="ARBA00022801"/>
    </source>
</evidence>
<keyword evidence="5 13" id="KW-0347">Helicase</keyword>
<evidence type="ECO:0000256" key="7">
    <source>
        <dbReference type="ARBA" id="ARBA00022840"/>
    </source>
</evidence>
<keyword evidence="9" id="KW-0175">Coiled coil</keyword>
<keyword evidence="1" id="KW-0479">Metal-binding</keyword>
<dbReference type="InterPro" id="IPR017907">
    <property type="entry name" value="Znf_RING_CS"/>
</dbReference>
<name>A0A1V0SCM1_9VIRU</name>
<dbReference type="PROSITE" id="PS00518">
    <property type="entry name" value="ZF_RING_1"/>
    <property type="match status" value="1"/>
</dbReference>
<dbReference type="CDD" id="cd18793">
    <property type="entry name" value="SF2_C_SNF"/>
    <property type="match status" value="1"/>
</dbReference>
<evidence type="ECO:0000256" key="3">
    <source>
        <dbReference type="ARBA" id="ARBA00022771"/>
    </source>
</evidence>
<evidence type="ECO:0000313" key="13">
    <source>
        <dbReference type="EMBL" id="ARF09462.1"/>
    </source>
</evidence>
<gene>
    <name evidence="13" type="ORF">Indivirus_1_85</name>
</gene>
<dbReference type="Gene3D" id="3.30.40.10">
    <property type="entry name" value="Zinc/RING finger domain, C3HC4 (zinc finger)"/>
    <property type="match status" value="1"/>
</dbReference>
<feature type="compositionally biased region" description="Acidic residues" evidence="10">
    <location>
        <begin position="607"/>
        <end position="622"/>
    </location>
</feature>
<evidence type="ECO:0000256" key="5">
    <source>
        <dbReference type="ARBA" id="ARBA00022806"/>
    </source>
</evidence>
<evidence type="ECO:0000259" key="11">
    <source>
        <dbReference type="PROSITE" id="PS50089"/>
    </source>
</evidence>
<feature type="domain" description="Helicase C-terminal" evidence="12">
    <location>
        <begin position="805"/>
        <end position="959"/>
    </location>
</feature>
<protein>
    <submittedName>
        <fullName evidence="13">DEAD/SNF2-like helicase</fullName>
    </submittedName>
</protein>
<sequence length="961" mass="112150">MWVNLFYDKYAGDEKGNGDHHYNNQLTSKVTIDELEDGSFNYYCDKDALELYNKMFNGQFSLPECAYKIDLYKLKIYTKKIQNMETIYVVISVNVQLLEELITSKLQIPNIDFLKLTCRYHLAYTETAKFFNNSFFYNNNTENQKIEKNINYIVEKALEPVDYTFHNKVSKMNEINVDLFEYQKCSVYWMKEKENNKKNILYNLNEEVILGNIYYDITTQQIDLISNKKKLEFYGGGIIDEVGLGKTLQVIGLTIVNPPKQISYVNNKINNKFCSKATLVFCQNQLCGQWKREMKDKISKEYDANIITVLTKRDFDKLTYQDLLNADIVLVSFTFLGNESFTSQWSSDISSVKSFAKKQWLSADISMVRDHFSKLGNKLLEDPINSLYKTQPLFQLIHWHRFVIDEFHEILKGTTYKYIYNLLPFITAENKWIVTATLFNEKEHLSDAVEFLTNYHNVDGKRIFTNEKIIDYLSANCFRRNTKDSVKKEHTIPPINEEIRWLKFSPTERMMYNAYLANQNNNKFSVYLRQLCCHPQLAEETKEALSNCKTLEDIEKMMVKHYQLQVDGSQEKVNNIQERIDKLNKKIKKLEKKQKKKLLKKNNTKEEDNDSSDSDENNESDDDILNDEFMMILTGSNIQPTMTIQNLKENVEKLETKKKEAINELDGKKATCSFFNNVVERIRKTVSKESKTGDKNKNLENVNILDAFNADTDEESSQEDGNEDNCGICLGEIPEDGVGVTKCGHIFCYECLQMTVSKSHKCPYCNNKLNNDQIYVLSYEKKKKSEEMTQTQKTKEQLINDYGTKLANIITYIKESNQHTIVFSQWDDLLRRIGHILKFNNIPNVFCRGNCYQRDKAIREFNEDDKIKVIMLSSDSSAAGTNLTKATQVILIDPIYGNYQYRKDQERQAIGRAHRLGQKSNIKVIRFIIKESVEEEIYKMNVDEDKKNNNIPVNITEINVN</sequence>
<dbReference type="InterPro" id="IPR027417">
    <property type="entry name" value="P-loop_NTPase"/>
</dbReference>
<dbReference type="PANTHER" id="PTHR45626">
    <property type="entry name" value="TRANSCRIPTION TERMINATION FACTOR 2-RELATED"/>
    <property type="match status" value="1"/>
</dbReference>
<dbReference type="PROSITE" id="PS50089">
    <property type="entry name" value="ZF_RING_2"/>
    <property type="match status" value="1"/>
</dbReference>
<evidence type="ECO:0000256" key="6">
    <source>
        <dbReference type="ARBA" id="ARBA00022833"/>
    </source>
</evidence>
<dbReference type="SMART" id="SM00487">
    <property type="entry name" value="DEXDc"/>
    <property type="match status" value="1"/>
</dbReference>
<dbReference type="InterPro" id="IPR050628">
    <property type="entry name" value="SNF2_RAD54_helicase_TF"/>
</dbReference>
<organism evidence="13">
    <name type="scientific">Indivirus ILV1</name>
    <dbReference type="NCBI Taxonomy" id="1977633"/>
    <lineage>
        <taxon>Viruses</taxon>
        <taxon>Varidnaviria</taxon>
        <taxon>Bamfordvirae</taxon>
        <taxon>Nucleocytoviricota</taxon>
        <taxon>Megaviricetes</taxon>
        <taxon>Imitervirales</taxon>
        <taxon>Mimiviridae</taxon>
        <taxon>Klosneuvirinae</taxon>
        <taxon>Indivirus</taxon>
    </lineage>
</organism>
<dbReference type="GO" id="GO:0008270">
    <property type="term" value="F:zinc ion binding"/>
    <property type="evidence" value="ECO:0007669"/>
    <property type="project" value="UniProtKB-KW"/>
</dbReference>
<keyword evidence="6" id="KW-0862">Zinc</keyword>
<dbReference type="GO" id="GO:0008094">
    <property type="term" value="F:ATP-dependent activity, acting on DNA"/>
    <property type="evidence" value="ECO:0007669"/>
    <property type="project" value="TreeGrafter"/>
</dbReference>
<dbReference type="SMART" id="SM00490">
    <property type="entry name" value="HELICc"/>
    <property type="match status" value="1"/>
</dbReference>
<dbReference type="Pfam" id="PF00271">
    <property type="entry name" value="Helicase_C"/>
    <property type="match status" value="1"/>
</dbReference>
<evidence type="ECO:0000256" key="2">
    <source>
        <dbReference type="ARBA" id="ARBA00022741"/>
    </source>
</evidence>
<keyword evidence="2" id="KW-0547">Nucleotide-binding</keyword>
<dbReference type="GO" id="GO:0004386">
    <property type="term" value="F:helicase activity"/>
    <property type="evidence" value="ECO:0007669"/>
    <property type="project" value="UniProtKB-KW"/>
</dbReference>
<dbReference type="InterPro" id="IPR001841">
    <property type="entry name" value="Znf_RING"/>
</dbReference>
<feature type="coiled-coil region" evidence="9">
    <location>
        <begin position="644"/>
        <end position="671"/>
    </location>
</feature>
<evidence type="ECO:0000256" key="9">
    <source>
        <dbReference type="SAM" id="Coils"/>
    </source>
</evidence>